<dbReference type="OrthoDB" id="40902at2759"/>
<comment type="caution">
    <text evidence="4">The sequence shown here is derived from an EMBL/GenBank/DDBJ whole genome shotgun (WGS) entry which is preliminary data.</text>
</comment>
<proteinExistence type="predicted"/>
<dbReference type="GO" id="GO:0004672">
    <property type="term" value="F:protein kinase activity"/>
    <property type="evidence" value="ECO:0007669"/>
    <property type="project" value="InterPro"/>
</dbReference>
<dbReference type="InterPro" id="IPR000719">
    <property type="entry name" value="Prot_kinase_dom"/>
</dbReference>
<dbReference type="PROSITE" id="PS00108">
    <property type="entry name" value="PROTEIN_KINASE_ST"/>
    <property type="match status" value="1"/>
</dbReference>
<evidence type="ECO:0000313" key="5">
    <source>
        <dbReference type="Proteomes" id="UP000266673"/>
    </source>
</evidence>
<evidence type="ECO:0000256" key="2">
    <source>
        <dbReference type="ARBA" id="ARBA00022840"/>
    </source>
</evidence>
<sequence length="327" mass="37472">MAYPTTVPCKYTIGKTIRQEDYSVIKETKKTYAVEVVSKKLLQDRVNIVRNEISTLKKISQGHRTLLSLHNYFETENNLYLVTDLTLGGGLLERIYEDGSYFERDAVNIVRNITEAIAYLHDNGIIHRDLKPENILFRTNDKNSDLVITGFGISKIIDPENFDVLTTICVNPAYVAPEVLKELEHGKPVDMWAIGVITYFLLCGNIPFEDGELLAIIQADYRFEPQECWERISERAKDFISKLLNVDPESRLTAHQALNHSWFCEPLPNQVSDPPRRFNARRIFKKAVNTIRVVNDLSHANNSNILNLIEESRKDADESVVDVLYID</sequence>
<evidence type="ECO:0000259" key="3">
    <source>
        <dbReference type="PROSITE" id="PS50011"/>
    </source>
</evidence>
<keyword evidence="1" id="KW-0547">Nucleotide-binding</keyword>
<dbReference type="STRING" id="44941.A0A397VXU4"/>
<dbReference type="SUPFAM" id="SSF56112">
    <property type="entry name" value="Protein kinase-like (PK-like)"/>
    <property type="match status" value="1"/>
</dbReference>
<gene>
    <name evidence="4" type="ORF">C2G38_2133992</name>
</gene>
<dbReference type="GO" id="GO:0005524">
    <property type="term" value="F:ATP binding"/>
    <property type="evidence" value="ECO:0007669"/>
    <property type="project" value="UniProtKB-KW"/>
</dbReference>
<evidence type="ECO:0000256" key="1">
    <source>
        <dbReference type="ARBA" id="ARBA00022741"/>
    </source>
</evidence>
<keyword evidence="5" id="KW-1185">Reference proteome</keyword>
<protein>
    <submittedName>
        <fullName evidence="4">Calcium/calmodulin dependent protein kinase 2</fullName>
    </submittedName>
</protein>
<reference evidence="4 5" key="1">
    <citation type="submission" date="2018-06" db="EMBL/GenBank/DDBJ databases">
        <title>Comparative genomics reveals the genomic features of Rhizophagus irregularis, R. cerebriforme, R. diaphanum and Gigaspora rosea, and their symbiotic lifestyle signature.</title>
        <authorList>
            <person name="Morin E."/>
            <person name="San Clemente H."/>
            <person name="Chen E.C.H."/>
            <person name="De La Providencia I."/>
            <person name="Hainaut M."/>
            <person name="Kuo A."/>
            <person name="Kohler A."/>
            <person name="Murat C."/>
            <person name="Tang N."/>
            <person name="Roy S."/>
            <person name="Loubradou J."/>
            <person name="Henrissat B."/>
            <person name="Grigoriev I.V."/>
            <person name="Corradi N."/>
            <person name="Roux C."/>
            <person name="Martin F.M."/>
        </authorList>
    </citation>
    <scope>NUCLEOTIDE SEQUENCE [LARGE SCALE GENOMIC DNA]</scope>
    <source>
        <strain evidence="4 5">DAOM 194757</strain>
    </source>
</reference>
<dbReference type="PROSITE" id="PS50011">
    <property type="entry name" value="PROTEIN_KINASE_DOM"/>
    <property type="match status" value="1"/>
</dbReference>
<dbReference type="Pfam" id="PF00069">
    <property type="entry name" value="Pkinase"/>
    <property type="match status" value="1"/>
</dbReference>
<dbReference type="CDD" id="cd05117">
    <property type="entry name" value="STKc_CAMK"/>
    <property type="match status" value="1"/>
</dbReference>
<dbReference type="Gene3D" id="3.30.200.20">
    <property type="entry name" value="Phosphorylase Kinase, domain 1"/>
    <property type="match status" value="1"/>
</dbReference>
<dbReference type="AlphaFoldDB" id="A0A397VXU4"/>
<accession>A0A397VXU4</accession>
<keyword evidence="4" id="KW-0808">Transferase</keyword>
<organism evidence="4 5">
    <name type="scientific">Gigaspora rosea</name>
    <dbReference type="NCBI Taxonomy" id="44941"/>
    <lineage>
        <taxon>Eukaryota</taxon>
        <taxon>Fungi</taxon>
        <taxon>Fungi incertae sedis</taxon>
        <taxon>Mucoromycota</taxon>
        <taxon>Glomeromycotina</taxon>
        <taxon>Glomeromycetes</taxon>
        <taxon>Diversisporales</taxon>
        <taxon>Gigasporaceae</taxon>
        <taxon>Gigaspora</taxon>
    </lineage>
</organism>
<evidence type="ECO:0000313" key="4">
    <source>
        <dbReference type="EMBL" id="RIB26602.1"/>
    </source>
</evidence>
<dbReference type="Proteomes" id="UP000266673">
    <property type="component" value="Unassembled WGS sequence"/>
</dbReference>
<dbReference type="SMART" id="SM00220">
    <property type="entry name" value="S_TKc"/>
    <property type="match status" value="1"/>
</dbReference>
<keyword evidence="4" id="KW-0418">Kinase</keyword>
<dbReference type="EMBL" id="QKWP01000130">
    <property type="protein sequence ID" value="RIB26602.1"/>
    <property type="molecule type" value="Genomic_DNA"/>
</dbReference>
<dbReference type="PANTHER" id="PTHR24347">
    <property type="entry name" value="SERINE/THREONINE-PROTEIN KINASE"/>
    <property type="match status" value="1"/>
</dbReference>
<dbReference type="Gene3D" id="1.10.510.10">
    <property type="entry name" value="Transferase(Phosphotransferase) domain 1"/>
    <property type="match status" value="1"/>
</dbReference>
<name>A0A397VXU4_9GLOM</name>
<keyword evidence="2" id="KW-0067">ATP-binding</keyword>
<dbReference type="InterPro" id="IPR011009">
    <property type="entry name" value="Kinase-like_dom_sf"/>
</dbReference>
<dbReference type="InterPro" id="IPR008271">
    <property type="entry name" value="Ser/Thr_kinase_AS"/>
</dbReference>
<dbReference type="FunFam" id="1.10.510.10:FF:000571">
    <property type="entry name" value="Maternal embryonic leucine zipper kinase"/>
    <property type="match status" value="1"/>
</dbReference>
<feature type="domain" description="Protein kinase" evidence="3">
    <location>
        <begin position="11"/>
        <end position="263"/>
    </location>
</feature>